<reference evidence="4" key="1">
    <citation type="journal article" date="2019" name="Int. J. Syst. Evol. Microbiol.">
        <title>The Global Catalogue of Microorganisms (GCM) 10K type strain sequencing project: providing services to taxonomists for standard genome sequencing and annotation.</title>
        <authorList>
            <consortium name="The Broad Institute Genomics Platform"/>
            <consortium name="The Broad Institute Genome Sequencing Center for Infectious Disease"/>
            <person name="Wu L."/>
            <person name="Ma J."/>
        </authorList>
    </citation>
    <scope>NUCLEOTIDE SEQUENCE [LARGE SCALE GENOMIC DNA]</scope>
    <source>
        <strain evidence="4">NBRC 110633</strain>
    </source>
</reference>
<dbReference type="Proteomes" id="UP001156669">
    <property type="component" value="Unassembled WGS sequence"/>
</dbReference>
<organism evidence="3 4">
    <name type="scientific">Vibrio hyugaensis</name>
    <dbReference type="NCBI Taxonomy" id="1534743"/>
    <lineage>
        <taxon>Bacteria</taxon>
        <taxon>Pseudomonadati</taxon>
        <taxon>Pseudomonadota</taxon>
        <taxon>Gammaproteobacteria</taxon>
        <taxon>Vibrionales</taxon>
        <taxon>Vibrionaceae</taxon>
        <taxon>Vibrio</taxon>
    </lineage>
</organism>
<feature type="domain" description="Type II secretion system protein GspB C-terminal" evidence="2">
    <location>
        <begin position="178"/>
        <end position="237"/>
    </location>
</feature>
<gene>
    <name evidence="3" type="ORF">GCM10007906_02140</name>
</gene>
<dbReference type="InterPro" id="IPR032389">
    <property type="entry name" value="GspB_C"/>
</dbReference>
<accession>A0ABQ5XZ69</accession>
<evidence type="ECO:0000313" key="3">
    <source>
        <dbReference type="EMBL" id="GLR02627.1"/>
    </source>
</evidence>
<sequence length="243" mass="27408">MPMMKHIGLFLLPVSLTAVGVAWYMDLLTPEMQAPRVAQEPMTVQVPVQAPEPVKLRPNFETLDYPEVTQLAQLQREWPSAELSRSMGTFVGQDYVSNESVPGEQSLLSVPEKTKQTSQTKVGQDDLGLSLDDLDLSSLSPDLAMKVENAMANNDQPTRSEAQMNDLEHDARQWHGRLPALNLQTHMYSSDTKRRWVKINNVEYHQGDVVDGQITLKEIQPQAVIVEFQGEQIRIPALYEWKG</sequence>
<protein>
    <submittedName>
        <fullName evidence="3">General secretion pathway protein GspB</fullName>
    </submittedName>
</protein>
<keyword evidence="4" id="KW-1185">Reference proteome</keyword>
<evidence type="ECO:0000256" key="1">
    <source>
        <dbReference type="SAM" id="MobiDB-lite"/>
    </source>
</evidence>
<dbReference type="EMBL" id="BSOE01000003">
    <property type="protein sequence ID" value="GLR02627.1"/>
    <property type="molecule type" value="Genomic_DNA"/>
</dbReference>
<comment type="caution">
    <text evidence="3">The sequence shown here is derived from an EMBL/GenBank/DDBJ whole genome shotgun (WGS) entry which is preliminary data.</text>
</comment>
<feature type="region of interest" description="Disordered" evidence="1">
    <location>
        <begin position="101"/>
        <end position="123"/>
    </location>
</feature>
<name>A0ABQ5XZ69_9VIBR</name>
<dbReference type="Pfam" id="PF16537">
    <property type="entry name" value="T2SSB"/>
    <property type="match status" value="1"/>
</dbReference>
<proteinExistence type="predicted"/>
<dbReference type="RefSeq" id="WP_042605352.1">
    <property type="nucleotide sequence ID" value="NZ_BBLD01000027.1"/>
</dbReference>
<evidence type="ECO:0000313" key="4">
    <source>
        <dbReference type="Proteomes" id="UP001156669"/>
    </source>
</evidence>
<evidence type="ECO:0000259" key="2">
    <source>
        <dbReference type="Pfam" id="PF16537"/>
    </source>
</evidence>